<dbReference type="EMBL" id="CP031417">
    <property type="protein sequence ID" value="AXK82669.1"/>
    <property type="molecule type" value="Genomic_DNA"/>
</dbReference>
<dbReference type="PANTHER" id="PTHR30386">
    <property type="entry name" value="MEMBRANE FUSION SUBUNIT OF EMRAB-TOLC MULTIDRUG EFFLUX PUMP"/>
    <property type="match status" value="1"/>
</dbReference>
<dbReference type="AlphaFoldDB" id="A0A346A0H2"/>
<evidence type="ECO:0000256" key="1">
    <source>
        <dbReference type="ARBA" id="ARBA00004377"/>
    </source>
</evidence>
<keyword evidence="6" id="KW-0812">Transmembrane</keyword>
<dbReference type="InterPro" id="IPR050739">
    <property type="entry name" value="MFP"/>
</dbReference>
<evidence type="ECO:0000256" key="9">
    <source>
        <dbReference type="RuleBase" id="RU365093"/>
    </source>
</evidence>
<keyword evidence="8" id="KW-0472">Membrane</keyword>
<dbReference type="InterPro" id="IPR058982">
    <property type="entry name" value="Beta-barrel_AprE"/>
</dbReference>
<evidence type="ECO:0000256" key="10">
    <source>
        <dbReference type="SAM" id="Coils"/>
    </source>
</evidence>
<keyword evidence="7" id="KW-1133">Transmembrane helix</keyword>
<evidence type="ECO:0000256" key="5">
    <source>
        <dbReference type="ARBA" id="ARBA00022519"/>
    </source>
</evidence>
<gene>
    <name evidence="13" type="ORF">DW352_20355</name>
</gene>
<evidence type="ECO:0000259" key="11">
    <source>
        <dbReference type="Pfam" id="PF25994"/>
    </source>
</evidence>
<feature type="domain" description="AprE-like long alpha-helical hairpin" evidence="11">
    <location>
        <begin position="94"/>
        <end position="283"/>
    </location>
</feature>
<keyword evidence="5 9" id="KW-0997">Cell inner membrane</keyword>
<dbReference type="Gene3D" id="2.40.30.170">
    <property type="match status" value="1"/>
</dbReference>
<keyword evidence="4 9" id="KW-1003">Cell membrane</keyword>
<keyword evidence="10" id="KW-0175">Coiled coil</keyword>
<keyword evidence="3 9" id="KW-0813">Transport</keyword>
<dbReference type="PRINTS" id="PR01490">
    <property type="entry name" value="RTXTOXIND"/>
</dbReference>
<evidence type="ECO:0000256" key="4">
    <source>
        <dbReference type="ARBA" id="ARBA00022475"/>
    </source>
</evidence>
<feature type="coiled-coil region" evidence="10">
    <location>
        <begin position="154"/>
        <end position="188"/>
    </location>
</feature>
<accession>A0A346A0H2</accession>
<evidence type="ECO:0000313" key="14">
    <source>
        <dbReference type="Proteomes" id="UP000254889"/>
    </source>
</evidence>
<evidence type="ECO:0000313" key="13">
    <source>
        <dbReference type="EMBL" id="AXK82669.1"/>
    </source>
</evidence>
<feature type="domain" description="AprE-like beta-barrel" evidence="12">
    <location>
        <begin position="325"/>
        <end position="413"/>
    </location>
</feature>
<comment type="subcellular location">
    <subcellularLocation>
        <location evidence="1 9">Cell inner membrane</location>
        <topology evidence="1 9">Single-pass membrane protein</topology>
    </subcellularLocation>
</comment>
<evidence type="ECO:0000256" key="2">
    <source>
        <dbReference type="ARBA" id="ARBA00009477"/>
    </source>
</evidence>
<name>A0A346A0H2_9HYPH</name>
<dbReference type="InterPro" id="IPR058781">
    <property type="entry name" value="HH_AprE-like"/>
</dbReference>
<reference evidence="13 14" key="1">
    <citation type="submission" date="2018-07" db="EMBL/GenBank/DDBJ databases">
        <authorList>
            <person name="Quirk P.G."/>
            <person name="Krulwich T.A."/>
        </authorList>
    </citation>
    <scope>NUCLEOTIDE SEQUENCE [LARGE SCALE GENOMIC DNA]</scope>
    <source>
        <strain evidence="13 14">CC-BB4</strain>
    </source>
</reference>
<dbReference type="OrthoDB" id="9810980at2"/>
<evidence type="ECO:0000259" key="12">
    <source>
        <dbReference type="Pfam" id="PF26002"/>
    </source>
</evidence>
<dbReference type="NCBIfam" id="TIGR01843">
    <property type="entry name" value="type_I_hlyD"/>
    <property type="match status" value="1"/>
</dbReference>
<evidence type="ECO:0000256" key="7">
    <source>
        <dbReference type="ARBA" id="ARBA00022989"/>
    </source>
</evidence>
<dbReference type="Pfam" id="PF26002">
    <property type="entry name" value="Beta-barrel_AprE"/>
    <property type="match status" value="1"/>
</dbReference>
<evidence type="ECO:0000256" key="6">
    <source>
        <dbReference type="ARBA" id="ARBA00022692"/>
    </source>
</evidence>
<dbReference type="Proteomes" id="UP000254889">
    <property type="component" value="Chromosome"/>
</dbReference>
<dbReference type="GO" id="GO:0005886">
    <property type="term" value="C:plasma membrane"/>
    <property type="evidence" value="ECO:0007669"/>
    <property type="project" value="UniProtKB-SubCell"/>
</dbReference>
<evidence type="ECO:0000256" key="8">
    <source>
        <dbReference type="ARBA" id="ARBA00023136"/>
    </source>
</evidence>
<protein>
    <recommendedName>
        <fullName evidence="9">Membrane fusion protein (MFP) family protein</fullName>
    </recommendedName>
</protein>
<sequence length="437" mass="48061">MNDARKPRDAMRSAYRHALAGVLALVLLVGGFGGWAATTQIAGAVIASGVVSVDTEVKKVQHPTGGVVGGLFVRDGDAVKAGQVVARLDETVTRANLAIVVKSLDELMAREARLEAERDGATAPVFPSALIDRAQDAEIARLMTGELRLFALRKSARQGQKDQLKEQIDQLNEQIQGLTGQAESKRREIELVYRERDSVRELWHKNLVPISRITALERDAARLEGEGNQLVASIAEARGRISETRLKIIQIDQDLRSDVAKELREIQGKMAELGERKIAAEDQLKRIDIVAPQEGYVHELSVHTIGGVISAGEQIMLIVPDHDALTVEAKIEPRDIDQLYVGQIARLRFPTFDVRTTPEVDGAVATVSADTSQDENTHASYYKVRIRLPAQEIARLGGRKLVPGMPAEAFIETDARTPLSYLSKPLTDRLTRAFREK</sequence>
<keyword evidence="14" id="KW-1185">Reference proteome</keyword>
<dbReference type="InterPro" id="IPR010129">
    <property type="entry name" value="T1SS_HlyD"/>
</dbReference>
<dbReference type="Pfam" id="PF25994">
    <property type="entry name" value="HH_AprE"/>
    <property type="match status" value="1"/>
</dbReference>
<comment type="similarity">
    <text evidence="2 9">Belongs to the membrane fusion protein (MFP) (TC 8.A.1) family.</text>
</comment>
<evidence type="ECO:0000256" key="3">
    <source>
        <dbReference type="ARBA" id="ARBA00022448"/>
    </source>
</evidence>
<dbReference type="KEGG" id="ptaw:DW352_20355"/>
<proteinExistence type="inferred from homology"/>
<organism evidence="13 14">
    <name type="scientific">Pseudolabrys taiwanensis</name>
    <dbReference type="NCBI Taxonomy" id="331696"/>
    <lineage>
        <taxon>Bacteria</taxon>
        <taxon>Pseudomonadati</taxon>
        <taxon>Pseudomonadota</taxon>
        <taxon>Alphaproteobacteria</taxon>
        <taxon>Hyphomicrobiales</taxon>
        <taxon>Xanthobacteraceae</taxon>
        <taxon>Pseudolabrys</taxon>
    </lineage>
</organism>
<dbReference type="PANTHER" id="PTHR30386:SF17">
    <property type="entry name" value="ALKALINE PROTEASE SECRETION PROTEIN APRE"/>
    <property type="match status" value="1"/>
</dbReference>
<dbReference type="RefSeq" id="WP_115693048.1">
    <property type="nucleotide sequence ID" value="NZ_CP031417.1"/>
</dbReference>
<dbReference type="Gene3D" id="2.40.50.100">
    <property type="match status" value="1"/>
</dbReference>
<dbReference type="GO" id="GO:0015031">
    <property type="term" value="P:protein transport"/>
    <property type="evidence" value="ECO:0007669"/>
    <property type="project" value="InterPro"/>
</dbReference>